<proteinExistence type="predicted"/>
<name>A0A2N7UBM5_9GAMM</name>
<dbReference type="Gene3D" id="3.40.50.10770">
    <property type="entry name" value="Hypothetical protein VC1899 like domain (Restriction endonuclease-like)"/>
    <property type="match status" value="1"/>
</dbReference>
<gene>
    <name evidence="2" type="ORF">C1H69_01250</name>
</gene>
<evidence type="ECO:0000313" key="3">
    <source>
        <dbReference type="Proteomes" id="UP000235803"/>
    </source>
</evidence>
<dbReference type="InterPro" id="IPR011856">
    <property type="entry name" value="tRNA_endonuc-like_dom_sf"/>
</dbReference>
<dbReference type="EMBL" id="PNRF01000003">
    <property type="protein sequence ID" value="PMR77820.1"/>
    <property type="molecule type" value="Genomic_DNA"/>
</dbReference>
<protein>
    <recommendedName>
        <fullName evidence="1">Card1 endonuclease domain-containing protein</fullName>
    </recommendedName>
</protein>
<comment type="caution">
    <text evidence="2">The sequence shown here is derived from an EMBL/GenBank/DDBJ whole genome shotgun (WGS) entry which is preliminary data.</text>
</comment>
<keyword evidence="3" id="KW-1185">Reference proteome</keyword>
<evidence type="ECO:0000259" key="1">
    <source>
        <dbReference type="Pfam" id="PF09002"/>
    </source>
</evidence>
<dbReference type="OrthoDB" id="8477283at2"/>
<reference evidence="2 3" key="1">
    <citation type="submission" date="2018-01" db="EMBL/GenBank/DDBJ databases">
        <title>Halomonas endophytica sp. nov., isolated from storage liquid in the stems of Populus euphratica.</title>
        <authorList>
            <person name="Chen C."/>
        </authorList>
    </citation>
    <scope>NUCLEOTIDE SEQUENCE [LARGE SCALE GENOMIC DNA]</scope>
    <source>
        <strain evidence="2 3">MC28</strain>
    </source>
</reference>
<dbReference type="Proteomes" id="UP000235803">
    <property type="component" value="Unassembled WGS sequence"/>
</dbReference>
<dbReference type="InterPro" id="IPR011335">
    <property type="entry name" value="Restrct_endonuc-II-like"/>
</dbReference>
<sequence>MPHLHVALVTERPEASLIPILQLRPQQIWLVADRQRRQAAERLHILLQHELSSPTRIRILDDLPENDPQRISSYAARLADTLQQQRASTPGLHVTYDLADSNKLTTLLFQQAMRHCDAEWLYIDARAGTLYRMDPEFQPTSLQAHAIESVLDIDIYLQANGRKRVKALSDSTTWQTAAGQRKPLTRYLAHQADKLAGLMGEFHELVHGKGGVIEEPSPREGPRLNTAARQQWLGHPPRFPCTDALTQLNDAGLLEWTSDQPRRVAFPTLEGALYLGGAWLTEYVWHCARDAGLAHIACTAHILDLSGQHNGAPVVSDCLAMHHNQLLFIECLTTRPGPEACLSQGLRKLHEIPEHSAGLAGTSVLIACGEFDKAHQHLTDIRRTQGLKVEVMESAALKYLPDHFKSWMESGRWSIT</sequence>
<organism evidence="2 3">
    <name type="scientific">Billgrantia endophytica</name>
    <dbReference type="NCBI Taxonomy" id="2033802"/>
    <lineage>
        <taxon>Bacteria</taxon>
        <taxon>Pseudomonadati</taxon>
        <taxon>Pseudomonadota</taxon>
        <taxon>Gammaproteobacteria</taxon>
        <taxon>Oceanospirillales</taxon>
        <taxon>Halomonadaceae</taxon>
        <taxon>Billgrantia</taxon>
    </lineage>
</organism>
<dbReference type="Pfam" id="PF09002">
    <property type="entry name" value="Card1_endonuc"/>
    <property type="match status" value="1"/>
</dbReference>
<evidence type="ECO:0000313" key="2">
    <source>
        <dbReference type="EMBL" id="PMR77820.1"/>
    </source>
</evidence>
<dbReference type="Gene3D" id="3.40.1350.10">
    <property type="match status" value="1"/>
</dbReference>
<dbReference type="SUPFAM" id="SSF52980">
    <property type="entry name" value="Restriction endonuclease-like"/>
    <property type="match status" value="1"/>
</dbReference>
<dbReference type="GO" id="GO:0003676">
    <property type="term" value="F:nucleic acid binding"/>
    <property type="evidence" value="ECO:0007669"/>
    <property type="project" value="InterPro"/>
</dbReference>
<dbReference type="AlphaFoldDB" id="A0A2N7UBM5"/>
<dbReference type="InterPro" id="IPR015093">
    <property type="entry name" value="Card1_endonucl_dom"/>
</dbReference>
<accession>A0A2N7UBM5</accession>
<feature type="domain" description="Card1 endonuclease" evidence="1">
    <location>
        <begin position="274"/>
        <end position="408"/>
    </location>
</feature>
<dbReference type="RefSeq" id="WP_102651608.1">
    <property type="nucleotide sequence ID" value="NZ_PNRF01000003.1"/>
</dbReference>